<gene>
    <name evidence="2" type="ORF">Pc18g04900</name>
    <name evidence="2" type="ORF">PCH_Pc18g04900</name>
</gene>
<proteinExistence type="predicted"/>
<evidence type="ECO:0000313" key="2">
    <source>
        <dbReference type="EMBL" id="CAP94714.1"/>
    </source>
</evidence>
<sequence>MWCRSLIVALTFGMSSNRNDAKSEVYDVGAAVCLEHGPEAIPIIKFEYPLLVYPSGRSDIDTMHTSKYQKEKKKRISYPSFKAQCQSDTENEFVSTQSQSEWVSYAVARVTGRSWNRRVRIVKVRGSGRHRADKEEAGRMRLRRLECRRILTQPVDQTLSPQDWQGEERGGKKGKRKGYEEEKERGTRRRFLTFSLQAGVGGRKKEKEEVKKLRRRYTAGLYGNPRDRVEAEHLKVTRASSLQGHKTGVETCKTA</sequence>
<feature type="compositionally biased region" description="Basic and acidic residues" evidence="1">
    <location>
        <begin position="166"/>
        <end position="185"/>
    </location>
</feature>
<dbReference type="EMBL" id="AM920433">
    <property type="protein sequence ID" value="CAP94714.1"/>
    <property type="molecule type" value="Genomic_DNA"/>
</dbReference>
<dbReference type="VEuPathDB" id="FungiDB:PCH_Pc18g04900"/>
<organism evidence="2 3">
    <name type="scientific">Penicillium rubens (strain ATCC 28089 / DSM 1075 / NRRL 1951 / Wisconsin 54-1255)</name>
    <name type="common">Penicillium chrysogenum</name>
    <dbReference type="NCBI Taxonomy" id="500485"/>
    <lineage>
        <taxon>Eukaryota</taxon>
        <taxon>Fungi</taxon>
        <taxon>Dikarya</taxon>
        <taxon>Ascomycota</taxon>
        <taxon>Pezizomycotina</taxon>
        <taxon>Eurotiomycetes</taxon>
        <taxon>Eurotiomycetidae</taxon>
        <taxon>Eurotiales</taxon>
        <taxon>Aspergillaceae</taxon>
        <taxon>Penicillium</taxon>
        <taxon>Penicillium chrysogenum species complex</taxon>
    </lineage>
</organism>
<dbReference type="AlphaFoldDB" id="B6HBW2"/>
<name>B6HBW2_PENRW</name>
<feature type="region of interest" description="Disordered" evidence="1">
    <location>
        <begin position="156"/>
        <end position="186"/>
    </location>
</feature>
<accession>B6HBW2</accession>
<keyword evidence="3" id="KW-1185">Reference proteome</keyword>
<evidence type="ECO:0000256" key="1">
    <source>
        <dbReference type="SAM" id="MobiDB-lite"/>
    </source>
</evidence>
<protein>
    <submittedName>
        <fullName evidence="2">Uncharacterized protein</fullName>
    </submittedName>
</protein>
<dbReference type="HOGENOM" id="CLU_1090320_0_0_1"/>
<evidence type="ECO:0000313" key="3">
    <source>
        <dbReference type="Proteomes" id="UP000000724"/>
    </source>
</evidence>
<dbReference type="Proteomes" id="UP000000724">
    <property type="component" value="Contig Pc00c18"/>
</dbReference>
<reference evidence="2 3" key="1">
    <citation type="journal article" date="2008" name="Nat. Biotechnol.">
        <title>Genome sequencing and analysis of the filamentous fungus Penicillium chrysogenum.</title>
        <authorList>
            <person name="van den Berg M.A."/>
            <person name="Albang R."/>
            <person name="Albermann K."/>
            <person name="Badger J.H."/>
            <person name="Daran J.-M."/>
            <person name="Driessen A.J.M."/>
            <person name="Garcia-Estrada C."/>
            <person name="Fedorova N.D."/>
            <person name="Harris D.M."/>
            <person name="Heijne W.H.M."/>
            <person name="Joardar V.S."/>
            <person name="Kiel J.A.K.W."/>
            <person name="Kovalchuk A."/>
            <person name="Martin J.F."/>
            <person name="Nierman W.C."/>
            <person name="Nijland J.G."/>
            <person name="Pronk J.T."/>
            <person name="Roubos J.A."/>
            <person name="van der Klei I.J."/>
            <person name="van Peij N.N.M.E."/>
            <person name="Veenhuis M."/>
            <person name="von Doehren H."/>
            <person name="Wagner C."/>
            <person name="Wortman J.R."/>
            <person name="Bovenberg R.A.L."/>
        </authorList>
    </citation>
    <scope>NUCLEOTIDE SEQUENCE [LARGE SCALE GENOMIC DNA]</scope>
    <source>
        <strain evidence="3">ATCC 28089 / DSM 1075 / NRRL 1951 / Wisconsin 54-1255</strain>
    </source>
</reference>